<feature type="transmembrane region" description="Helical" evidence="7">
    <location>
        <begin position="157"/>
        <end position="180"/>
    </location>
</feature>
<feature type="transmembrane region" description="Helical" evidence="7">
    <location>
        <begin position="260"/>
        <end position="282"/>
    </location>
</feature>
<protein>
    <submittedName>
        <fullName evidence="8">Divalent metal cation transporter</fullName>
    </submittedName>
</protein>
<dbReference type="Proteomes" id="UP000295023">
    <property type="component" value="Unassembled WGS sequence"/>
</dbReference>
<sequence>MRDGGIGPDAPPAAAPAGPKRKGLLARLGPGLITGASDDDPSGIATYSQAGAQFGTALCWVMLFCFPLMASIQEICARIGRVTGHGIAGNLRAHGPRWLLHPIVGLLLVANTANLGADLGAMAAALQLLVGGPAGLYVVGFAVLCTVLEVTARYERYVAFLTWTSFVLLAYAAVVLVVEVPWPQVLHDLLVPRLSLQRDYVLLVVAVLGTTITPYCFFWQASQEAEDERVNPAAHPLLDAPEEAPAEIGRMRLDTWLGMGYSNLISLFIMISAAATLHTQGATRIESSAQAAEALRPIAGDFAFALFAAGIIGIGLLAVPVLAGSGAYALGEALGWRTGLGRRPRDARGFYATIAISTLLGIGFNFAGLDPIRALFWAAVINGVVAVPLMAAIMLLAMRREVMGRFVLPRWLWAMGWLSTGAMAVAVAVAVMVVAW</sequence>
<dbReference type="AlphaFoldDB" id="A0A4R4DTJ3"/>
<dbReference type="GO" id="GO:0034755">
    <property type="term" value="P:iron ion transmembrane transport"/>
    <property type="evidence" value="ECO:0007669"/>
    <property type="project" value="TreeGrafter"/>
</dbReference>
<keyword evidence="4" id="KW-0769">Symport</keyword>
<feature type="transmembrane region" description="Helical" evidence="7">
    <location>
        <begin position="350"/>
        <end position="369"/>
    </location>
</feature>
<feature type="transmembrane region" description="Helical" evidence="7">
    <location>
        <begin position="410"/>
        <end position="435"/>
    </location>
</feature>
<dbReference type="GO" id="GO:0005384">
    <property type="term" value="F:manganese ion transmembrane transporter activity"/>
    <property type="evidence" value="ECO:0007669"/>
    <property type="project" value="TreeGrafter"/>
</dbReference>
<comment type="caution">
    <text evidence="8">The sequence shown here is derived from an EMBL/GenBank/DDBJ whole genome shotgun (WGS) entry which is preliminary data.</text>
</comment>
<gene>
    <name evidence="8" type="ORF">EXY23_03540</name>
</gene>
<dbReference type="OrthoDB" id="9787548at2"/>
<feature type="transmembrane region" description="Helical" evidence="7">
    <location>
        <begin position="302"/>
        <end position="330"/>
    </location>
</feature>
<dbReference type="InterPro" id="IPR001046">
    <property type="entry name" value="NRAMP_fam"/>
</dbReference>
<feature type="transmembrane region" description="Helical" evidence="7">
    <location>
        <begin position="200"/>
        <end position="219"/>
    </location>
</feature>
<evidence type="ECO:0000313" key="8">
    <source>
        <dbReference type="EMBL" id="TCZ66159.1"/>
    </source>
</evidence>
<dbReference type="GO" id="GO:0005886">
    <property type="term" value="C:plasma membrane"/>
    <property type="evidence" value="ECO:0007669"/>
    <property type="project" value="TreeGrafter"/>
</dbReference>
<evidence type="ECO:0000256" key="6">
    <source>
        <dbReference type="ARBA" id="ARBA00023136"/>
    </source>
</evidence>
<organism evidence="8 9">
    <name type="scientific">Roseicella aquatilis</name>
    <dbReference type="NCBI Taxonomy" id="2527868"/>
    <lineage>
        <taxon>Bacteria</taxon>
        <taxon>Pseudomonadati</taxon>
        <taxon>Pseudomonadota</taxon>
        <taxon>Alphaproteobacteria</taxon>
        <taxon>Acetobacterales</taxon>
        <taxon>Roseomonadaceae</taxon>
        <taxon>Roseicella</taxon>
    </lineage>
</organism>
<feature type="transmembrane region" description="Helical" evidence="7">
    <location>
        <begin position="375"/>
        <end position="398"/>
    </location>
</feature>
<dbReference type="GO" id="GO:0015086">
    <property type="term" value="F:cadmium ion transmembrane transporter activity"/>
    <property type="evidence" value="ECO:0007669"/>
    <property type="project" value="TreeGrafter"/>
</dbReference>
<feature type="transmembrane region" description="Helical" evidence="7">
    <location>
        <begin position="123"/>
        <end position="145"/>
    </location>
</feature>
<evidence type="ECO:0000256" key="1">
    <source>
        <dbReference type="ARBA" id="ARBA00004141"/>
    </source>
</evidence>
<name>A0A4R4DTJ3_9PROT</name>
<feature type="transmembrane region" description="Helical" evidence="7">
    <location>
        <begin position="98"/>
        <end position="117"/>
    </location>
</feature>
<evidence type="ECO:0000256" key="4">
    <source>
        <dbReference type="ARBA" id="ARBA00022847"/>
    </source>
</evidence>
<accession>A0A4R4DTJ3</accession>
<reference evidence="8 9" key="1">
    <citation type="submission" date="2019-03" db="EMBL/GenBank/DDBJ databases">
        <title>Paracraurococcus aquatilis NE82 genome sequence.</title>
        <authorList>
            <person name="Zhao Y."/>
            <person name="Du Z."/>
        </authorList>
    </citation>
    <scope>NUCLEOTIDE SEQUENCE [LARGE SCALE GENOMIC DNA]</scope>
    <source>
        <strain evidence="8 9">NE82</strain>
    </source>
</reference>
<evidence type="ECO:0000256" key="3">
    <source>
        <dbReference type="ARBA" id="ARBA00022692"/>
    </source>
</evidence>
<dbReference type="GO" id="GO:0015293">
    <property type="term" value="F:symporter activity"/>
    <property type="evidence" value="ECO:0007669"/>
    <property type="project" value="UniProtKB-KW"/>
</dbReference>
<keyword evidence="6 7" id="KW-0472">Membrane</keyword>
<keyword evidence="5 7" id="KW-1133">Transmembrane helix</keyword>
<dbReference type="Pfam" id="PF01566">
    <property type="entry name" value="Nramp"/>
    <property type="match status" value="1"/>
</dbReference>
<evidence type="ECO:0000256" key="2">
    <source>
        <dbReference type="ARBA" id="ARBA00022448"/>
    </source>
</evidence>
<feature type="transmembrane region" description="Helical" evidence="7">
    <location>
        <begin position="54"/>
        <end position="77"/>
    </location>
</feature>
<keyword evidence="9" id="KW-1185">Reference proteome</keyword>
<dbReference type="EMBL" id="SKBM01000002">
    <property type="protein sequence ID" value="TCZ66159.1"/>
    <property type="molecule type" value="Genomic_DNA"/>
</dbReference>
<evidence type="ECO:0000256" key="7">
    <source>
        <dbReference type="SAM" id="Phobius"/>
    </source>
</evidence>
<keyword evidence="3 7" id="KW-0812">Transmembrane</keyword>
<keyword evidence="2" id="KW-0813">Transport</keyword>
<dbReference type="RefSeq" id="WP_132284591.1">
    <property type="nucleotide sequence ID" value="NZ_SKBM01000002.1"/>
</dbReference>
<dbReference type="PANTHER" id="PTHR11706:SF33">
    <property type="entry name" value="NATURAL RESISTANCE-ASSOCIATED MACROPHAGE PROTEIN 2"/>
    <property type="match status" value="1"/>
</dbReference>
<evidence type="ECO:0000313" key="9">
    <source>
        <dbReference type="Proteomes" id="UP000295023"/>
    </source>
</evidence>
<dbReference type="PANTHER" id="PTHR11706">
    <property type="entry name" value="SOLUTE CARRIER PROTEIN FAMILY 11 MEMBER"/>
    <property type="match status" value="1"/>
</dbReference>
<evidence type="ECO:0000256" key="5">
    <source>
        <dbReference type="ARBA" id="ARBA00022989"/>
    </source>
</evidence>
<comment type="subcellular location">
    <subcellularLocation>
        <location evidence="1">Membrane</location>
        <topology evidence="1">Multi-pass membrane protein</topology>
    </subcellularLocation>
</comment>
<proteinExistence type="predicted"/>